<keyword evidence="1" id="KW-0677">Repeat</keyword>
<name>A0A8K0RYM7_9HYPO</name>
<protein>
    <recommendedName>
        <fullName evidence="2">NACHT domain-containing protein</fullName>
    </recommendedName>
</protein>
<proteinExistence type="predicted"/>
<dbReference type="AlphaFoldDB" id="A0A8K0RYM7"/>
<dbReference type="OrthoDB" id="7464126at2759"/>
<evidence type="ECO:0000259" key="2">
    <source>
        <dbReference type="PROSITE" id="PS50837"/>
    </source>
</evidence>
<dbReference type="Gene3D" id="3.40.50.300">
    <property type="entry name" value="P-loop containing nucleotide triphosphate hydrolases"/>
    <property type="match status" value="1"/>
</dbReference>
<dbReference type="PANTHER" id="PTHR10039:SF10">
    <property type="entry name" value="NACHT DOMAIN-CONTAINING PROTEIN"/>
    <property type="match status" value="1"/>
</dbReference>
<dbReference type="SUPFAM" id="SSF52540">
    <property type="entry name" value="P-loop containing nucleoside triphosphate hydrolases"/>
    <property type="match status" value="1"/>
</dbReference>
<comment type="caution">
    <text evidence="3">The sequence shown here is derived from an EMBL/GenBank/DDBJ whole genome shotgun (WGS) entry which is preliminary data.</text>
</comment>
<dbReference type="Pfam" id="PF24883">
    <property type="entry name" value="NPHP3_N"/>
    <property type="match status" value="1"/>
</dbReference>
<evidence type="ECO:0000313" key="3">
    <source>
        <dbReference type="EMBL" id="KAH7246750.1"/>
    </source>
</evidence>
<sequence length="336" mass="37651">MGEKNQKLLDSLSSHDYIKPLKQARQKRYPQSASWIFNTGEFKRWAESANSRLLWCSGKMGSGKTILAASVIDYLLTERPSAKSHVAFFFSRFDDSESLRSEAILRAIARQLVNIQDVSGYTKQALENIQSANGDISSELSNLLAHLLTRGGRPTWIVIDGIDECHKDERQKIIEALGSMLAVGPNVKLFGTGRDHANSMIKRVYPGLVQVSMSCPLAQGGMAELVDQAVQKCLDTEELLVSDQELITEIKDTLTQHADGMNVFQLFLRLTTTNLFFRILWVTLVLRDLCTQPNNEKIRDAIALRNLPRSLTDTFNRALERIISEGKESITQALLP</sequence>
<keyword evidence="4" id="KW-1185">Reference proteome</keyword>
<evidence type="ECO:0000313" key="4">
    <source>
        <dbReference type="Proteomes" id="UP000813427"/>
    </source>
</evidence>
<dbReference type="EMBL" id="JAGPXF010000004">
    <property type="protein sequence ID" value="KAH7246750.1"/>
    <property type="molecule type" value="Genomic_DNA"/>
</dbReference>
<dbReference type="PROSITE" id="PS50837">
    <property type="entry name" value="NACHT"/>
    <property type="match status" value="1"/>
</dbReference>
<dbReference type="InterPro" id="IPR007111">
    <property type="entry name" value="NACHT_NTPase"/>
</dbReference>
<feature type="domain" description="NACHT" evidence="2">
    <location>
        <begin position="52"/>
        <end position="197"/>
    </location>
</feature>
<dbReference type="Proteomes" id="UP000813427">
    <property type="component" value="Unassembled WGS sequence"/>
</dbReference>
<reference evidence="3" key="1">
    <citation type="journal article" date="2021" name="Nat. Commun.">
        <title>Genetic determinants of endophytism in the Arabidopsis root mycobiome.</title>
        <authorList>
            <person name="Mesny F."/>
            <person name="Miyauchi S."/>
            <person name="Thiergart T."/>
            <person name="Pickel B."/>
            <person name="Atanasova L."/>
            <person name="Karlsson M."/>
            <person name="Huettel B."/>
            <person name="Barry K.W."/>
            <person name="Haridas S."/>
            <person name="Chen C."/>
            <person name="Bauer D."/>
            <person name="Andreopoulos W."/>
            <person name="Pangilinan J."/>
            <person name="LaButti K."/>
            <person name="Riley R."/>
            <person name="Lipzen A."/>
            <person name="Clum A."/>
            <person name="Drula E."/>
            <person name="Henrissat B."/>
            <person name="Kohler A."/>
            <person name="Grigoriev I.V."/>
            <person name="Martin F.M."/>
            <person name="Hacquard S."/>
        </authorList>
    </citation>
    <scope>NUCLEOTIDE SEQUENCE</scope>
    <source>
        <strain evidence="3">MPI-SDFR-AT-0068</strain>
    </source>
</reference>
<dbReference type="InterPro" id="IPR027417">
    <property type="entry name" value="P-loop_NTPase"/>
</dbReference>
<gene>
    <name evidence="3" type="ORF">BKA59DRAFT_512701</name>
</gene>
<accession>A0A8K0RYM7</accession>
<dbReference type="PANTHER" id="PTHR10039">
    <property type="entry name" value="AMELOGENIN"/>
    <property type="match status" value="1"/>
</dbReference>
<dbReference type="InterPro" id="IPR056884">
    <property type="entry name" value="NPHP3-like_N"/>
</dbReference>
<evidence type="ECO:0000256" key="1">
    <source>
        <dbReference type="ARBA" id="ARBA00022737"/>
    </source>
</evidence>
<organism evidence="3 4">
    <name type="scientific">Fusarium tricinctum</name>
    <dbReference type="NCBI Taxonomy" id="61284"/>
    <lineage>
        <taxon>Eukaryota</taxon>
        <taxon>Fungi</taxon>
        <taxon>Dikarya</taxon>
        <taxon>Ascomycota</taxon>
        <taxon>Pezizomycotina</taxon>
        <taxon>Sordariomycetes</taxon>
        <taxon>Hypocreomycetidae</taxon>
        <taxon>Hypocreales</taxon>
        <taxon>Nectriaceae</taxon>
        <taxon>Fusarium</taxon>
        <taxon>Fusarium tricinctum species complex</taxon>
    </lineage>
</organism>